<reference evidence="1 2" key="1">
    <citation type="submission" date="2018-08" db="EMBL/GenBank/DDBJ databases">
        <title>A genome reference for cultivated species of the human gut microbiota.</title>
        <authorList>
            <person name="Zou Y."/>
            <person name="Xue W."/>
            <person name="Luo G."/>
        </authorList>
    </citation>
    <scope>NUCLEOTIDE SEQUENCE [LARGE SCALE GENOMIC DNA]</scope>
    <source>
        <strain evidence="1 2">CF01-1</strain>
    </source>
</reference>
<evidence type="ECO:0000313" key="2">
    <source>
        <dbReference type="Proteomes" id="UP000284163"/>
    </source>
</evidence>
<proteinExistence type="predicted"/>
<evidence type="ECO:0000313" key="1">
    <source>
        <dbReference type="EMBL" id="RGY74763.1"/>
    </source>
</evidence>
<accession>A0A413KAM5</accession>
<dbReference type="Proteomes" id="UP000284163">
    <property type="component" value="Unassembled WGS sequence"/>
</dbReference>
<dbReference type="AlphaFoldDB" id="A0A413KAM5"/>
<protein>
    <submittedName>
        <fullName evidence="1">Antitoxin</fullName>
    </submittedName>
</protein>
<gene>
    <name evidence="1" type="ORF">DXA22_09780</name>
</gene>
<sequence>MKKILENMIIKWHQAGYALDEIAPLVPQVPKAAIAAIIHQCDKENVE</sequence>
<organism evidence="1 2">
    <name type="scientific">Bifidobacterium pseudocatenulatum</name>
    <dbReference type="NCBI Taxonomy" id="28026"/>
    <lineage>
        <taxon>Bacteria</taxon>
        <taxon>Bacillati</taxon>
        <taxon>Actinomycetota</taxon>
        <taxon>Actinomycetes</taxon>
        <taxon>Bifidobacteriales</taxon>
        <taxon>Bifidobacteriaceae</taxon>
        <taxon>Bifidobacterium</taxon>
    </lineage>
</organism>
<dbReference type="EMBL" id="QSDK01000025">
    <property type="protein sequence ID" value="RGY74763.1"/>
    <property type="molecule type" value="Genomic_DNA"/>
</dbReference>
<name>A0A413KAM5_BIFPS</name>
<comment type="caution">
    <text evidence="1">The sequence shown here is derived from an EMBL/GenBank/DDBJ whole genome shotgun (WGS) entry which is preliminary data.</text>
</comment>